<protein>
    <recommendedName>
        <fullName evidence="3">Thioester reductase (TE) domain-containing protein</fullName>
    </recommendedName>
</protein>
<accession>A0A814ZR47</accession>
<dbReference type="Gene3D" id="1.10.1200.10">
    <property type="entry name" value="ACP-like"/>
    <property type="match status" value="1"/>
</dbReference>
<dbReference type="Proteomes" id="UP000681722">
    <property type="component" value="Unassembled WGS sequence"/>
</dbReference>
<dbReference type="Gene3D" id="3.40.50.720">
    <property type="entry name" value="NAD(P)-binding Rossmann-like Domain"/>
    <property type="match status" value="2"/>
</dbReference>
<dbReference type="SUPFAM" id="SSF47336">
    <property type="entry name" value="ACP-like"/>
    <property type="match status" value="1"/>
</dbReference>
<evidence type="ECO:0000256" key="2">
    <source>
        <dbReference type="ARBA" id="ARBA00022553"/>
    </source>
</evidence>
<reference evidence="4" key="1">
    <citation type="submission" date="2021-02" db="EMBL/GenBank/DDBJ databases">
        <authorList>
            <person name="Nowell W R."/>
        </authorList>
    </citation>
    <scope>NUCLEOTIDE SEQUENCE</scope>
</reference>
<dbReference type="PANTHER" id="PTHR44845">
    <property type="entry name" value="CARRIER DOMAIN-CONTAINING PROTEIN"/>
    <property type="match status" value="1"/>
</dbReference>
<evidence type="ECO:0000313" key="5">
    <source>
        <dbReference type="EMBL" id="CAF4012498.1"/>
    </source>
</evidence>
<dbReference type="EMBL" id="CAJNOQ010010230">
    <property type="protein sequence ID" value="CAF1246361.1"/>
    <property type="molecule type" value="Genomic_DNA"/>
</dbReference>
<sequence>MNSSFFALGGNSLLMMKLFYHYQTLNNQISINNFYEFSTLRDHILLLLNDVSDVQKRYNDDPYCYKVTEKIIDKYVDLIKHDSAVSSHVSTSRVTSAFNRVFMITGTNGSLGSWILIDLLSRPNQVVKKVYCLIRGTDKQRLRLAFEQRKQDVTLLKDEKRLIILPQMDLSDKYLGQSTKMYKELQMEVTDIVHSAWKMNFNLLIEHFESDCIQGVYNLLKLAQETRIRFHFISTFASTEGSIVKEEPLRIPVDIYRFGQISGDTRNGVWNITEEIPLIICAGGGLMGKIPNSGEPVEWIPVDIGSSCVVDIALNWPPNQCGIHHLLNPNKIGWNLLLNYLQASAKVKFEIVPMKEFTKSIDKSNPLAKLKPMFEKLYEIEDDSTTMETHFETTKTIEKTDKLKYCPAINQDLINLYLNYWIECGFLKS</sequence>
<dbReference type="OrthoDB" id="429813at2759"/>
<evidence type="ECO:0000313" key="4">
    <source>
        <dbReference type="EMBL" id="CAF1246361.1"/>
    </source>
</evidence>
<evidence type="ECO:0000256" key="1">
    <source>
        <dbReference type="ARBA" id="ARBA00022450"/>
    </source>
</evidence>
<name>A0A814ZR47_9BILA</name>
<dbReference type="SUPFAM" id="SSF51735">
    <property type="entry name" value="NAD(P)-binding Rossmann-fold domains"/>
    <property type="match status" value="1"/>
</dbReference>
<dbReference type="InterPro" id="IPR036291">
    <property type="entry name" value="NAD(P)-bd_dom_sf"/>
</dbReference>
<dbReference type="InterPro" id="IPR036736">
    <property type="entry name" value="ACP-like_sf"/>
</dbReference>
<keyword evidence="2" id="KW-0597">Phosphoprotein</keyword>
<proteinExistence type="predicted"/>
<dbReference type="EMBL" id="CAJOBC010012585">
    <property type="protein sequence ID" value="CAF4012498.1"/>
    <property type="molecule type" value="Genomic_DNA"/>
</dbReference>
<dbReference type="PANTHER" id="PTHR44845:SF1">
    <property type="entry name" value="L-2-AMINOADIPATE REDUCTASE"/>
    <property type="match status" value="1"/>
</dbReference>
<dbReference type="Pfam" id="PF07993">
    <property type="entry name" value="NAD_binding_4"/>
    <property type="match status" value="1"/>
</dbReference>
<comment type="caution">
    <text evidence="4">The sequence shown here is derived from an EMBL/GenBank/DDBJ whole genome shotgun (WGS) entry which is preliminary data.</text>
</comment>
<organism evidence="4 6">
    <name type="scientific">Didymodactylos carnosus</name>
    <dbReference type="NCBI Taxonomy" id="1234261"/>
    <lineage>
        <taxon>Eukaryota</taxon>
        <taxon>Metazoa</taxon>
        <taxon>Spiralia</taxon>
        <taxon>Gnathifera</taxon>
        <taxon>Rotifera</taxon>
        <taxon>Eurotatoria</taxon>
        <taxon>Bdelloidea</taxon>
        <taxon>Philodinida</taxon>
        <taxon>Philodinidae</taxon>
        <taxon>Didymodactylos</taxon>
    </lineage>
</organism>
<feature type="domain" description="Thioester reductase (TE)" evidence="3">
    <location>
        <begin position="104"/>
        <end position="239"/>
    </location>
</feature>
<keyword evidence="1" id="KW-0596">Phosphopantetheine</keyword>
<evidence type="ECO:0000259" key="3">
    <source>
        <dbReference type="Pfam" id="PF07993"/>
    </source>
</evidence>
<evidence type="ECO:0000313" key="6">
    <source>
        <dbReference type="Proteomes" id="UP000663829"/>
    </source>
</evidence>
<dbReference type="AlphaFoldDB" id="A0A814ZR47"/>
<keyword evidence="6" id="KW-1185">Reference proteome</keyword>
<dbReference type="Proteomes" id="UP000663829">
    <property type="component" value="Unassembled WGS sequence"/>
</dbReference>
<gene>
    <name evidence="4" type="ORF">GPM918_LOCUS25910</name>
    <name evidence="5" type="ORF">SRO942_LOCUS25974</name>
</gene>
<dbReference type="InterPro" id="IPR013120">
    <property type="entry name" value="FAR_NAD-bd"/>
</dbReference>